<reference evidence="1 2" key="1">
    <citation type="submission" date="2018-08" db="EMBL/GenBank/DDBJ databases">
        <authorList>
            <person name="Laetsch R D."/>
            <person name="Stevens L."/>
            <person name="Kumar S."/>
            <person name="Blaxter L. M."/>
        </authorList>
    </citation>
    <scope>NUCLEOTIDE SEQUENCE [LARGE SCALE GENOMIC DNA]</scope>
</reference>
<accession>A0A498S245</accession>
<gene>
    <name evidence="1" type="ORF">NAV_LOCUS637</name>
</gene>
<dbReference type="EMBL" id="UPTC01000042">
    <property type="protein sequence ID" value="VBB25807.1"/>
    <property type="molecule type" value="Genomic_DNA"/>
</dbReference>
<dbReference type="AlphaFoldDB" id="A0A498S245"/>
<evidence type="ECO:0000313" key="1">
    <source>
        <dbReference type="EMBL" id="VBB25807.1"/>
    </source>
</evidence>
<keyword evidence="2" id="KW-1185">Reference proteome</keyword>
<dbReference type="Proteomes" id="UP000276991">
    <property type="component" value="Unassembled WGS sequence"/>
</dbReference>
<protein>
    <submittedName>
        <fullName evidence="1">Uncharacterized protein</fullName>
    </submittedName>
</protein>
<sequence length="109" mass="12709">MAQAAVVAKQGLTIMKQIVKQMAYFYGQVVHTMKTNIILRPMYKWWEGRFWLKEESCYVNRGRARLYTYLLLFLLIRSRSAKKAAETEALKEKSKEQIVATALRCSARS</sequence>
<organism evidence="1 2">
    <name type="scientific">Acanthocheilonema viteae</name>
    <name type="common">Filarial nematode worm</name>
    <name type="synonym">Dipetalonema viteae</name>
    <dbReference type="NCBI Taxonomy" id="6277"/>
    <lineage>
        <taxon>Eukaryota</taxon>
        <taxon>Metazoa</taxon>
        <taxon>Ecdysozoa</taxon>
        <taxon>Nematoda</taxon>
        <taxon>Chromadorea</taxon>
        <taxon>Rhabditida</taxon>
        <taxon>Spirurina</taxon>
        <taxon>Spiruromorpha</taxon>
        <taxon>Filarioidea</taxon>
        <taxon>Onchocercidae</taxon>
        <taxon>Acanthocheilonema</taxon>
    </lineage>
</organism>
<name>A0A498S245_ACAVI</name>
<evidence type="ECO:0000313" key="2">
    <source>
        <dbReference type="Proteomes" id="UP000276991"/>
    </source>
</evidence>
<dbReference type="OrthoDB" id="5801562at2759"/>
<proteinExistence type="predicted"/>